<keyword evidence="3" id="KW-0058">Aromatic hydrocarbons catabolism</keyword>
<reference evidence="19" key="6">
    <citation type="submission" date="2023-05" db="EMBL/GenBank/DDBJ databases">
        <authorList>
            <consortium name="Clinical and Environmental Microbiology Branch: Whole genome sequencing antimicrobial resistance pathogens in the healthcare setting"/>
        </authorList>
    </citation>
    <scope>NUCLEOTIDE SEQUENCE</scope>
    <source>
        <strain evidence="19">2023GN-00287</strain>
    </source>
</reference>
<dbReference type="PRINTS" id="PR00080">
    <property type="entry name" value="SDRFAMILY"/>
</dbReference>
<evidence type="ECO:0000256" key="10">
    <source>
        <dbReference type="ARBA" id="ARBA00071983"/>
    </source>
</evidence>
<evidence type="ECO:0000256" key="6">
    <source>
        <dbReference type="ARBA" id="ARBA00050131"/>
    </source>
</evidence>
<evidence type="ECO:0000313" key="21">
    <source>
        <dbReference type="EMBL" id="KPR55793.1"/>
    </source>
</evidence>
<name>A0A0P8ICV3_CITFR</name>
<dbReference type="NCBIfam" id="NF004849">
    <property type="entry name" value="PRK06200.1"/>
    <property type="match status" value="1"/>
</dbReference>
<reference evidence="23" key="1">
    <citation type="submission" date="2015-09" db="EMBL/GenBank/DDBJ databases">
        <title>Prevalence of NDMs in South Africa.</title>
        <authorList>
            <person name="Osei Sekyere J."/>
            <person name="Govinden U."/>
            <person name="Essack S."/>
            <person name="Haldorsen B."/>
            <person name="Samuelsen O."/>
            <person name="Aasnaes B."/>
            <person name="Sundsfjord A."/>
        </authorList>
    </citation>
    <scope>NUCLEOTIDE SEQUENCE [LARGE SCALE GENOMIC DNA]</scope>
    <source>
        <strain evidence="23">ST62:944112508</strain>
    </source>
</reference>
<reference evidence="20" key="3">
    <citation type="journal article" date="2018" name="Genome Biol.">
        <title>SKESA: strategic k-mer extension for scrupulous assemblies.</title>
        <authorList>
            <person name="Souvorov A."/>
            <person name="Agarwala R."/>
            <person name="Lipman D.J."/>
        </authorList>
    </citation>
    <scope>NUCLEOTIDE SEQUENCE</scope>
    <source>
        <strain evidence="20">O50</strain>
    </source>
</reference>
<evidence type="ECO:0000313" key="22">
    <source>
        <dbReference type="EMBL" id="MDW2757982.1"/>
    </source>
</evidence>
<evidence type="ECO:0000256" key="11">
    <source>
        <dbReference type="ARBA" id="ARBA00076233"/>
    </source>
</evidence>
<gene>
    <name evidence="20" type="primary">hcaB</name>
    <name evidence="18" type="ORF">AI2935V1_1328</name>
    <name evidence="21" type="ORF">AN672_09475</name>
    <name evidence="20" type="ORF">I9Y29_001446</name>
    <name evidence="22" type="ORF">RYZ67_05730</name>
    <name evidence="19" type="ORF">SGX49_000477</name>
</gene>
<dbReference type="Proteomes" id="UP000855471">
    <property type="component" value="Unassembled WGS sequence"/>
</dbReference>
<comment type="pathway">
    <text evidence="1">Aromatic compound metabolism; 3-phenylpropanoate degradation.</text>
</comment>
<evidence type="ECO:0000256" key="14">
    <source>
        <dbReference type="ARBA" id="ARBA00082524"/>
    </source>
</evidence>
<evidence type="ECO:0000256" key="1">
    <source>
        <dbReference type="ARBA" id="ARBA00005207"/>
    </source>
</evidence>
<dbReference type="PANTHER" id="PTHR43008:SF4">
    <property type="entry name" value="CHAIN DEHYDROGENASE, PUTATIVE (AFU_ORTHOLOGUE AFUA_4G08710)-RELATED"/>
    <property type="match status" value="1"/>
</dbReference>
<dbReference type="InterPro" id="IPR047950">
    <property type="entry name" value="BphB-like_SDR"/>
</dbReference>
<dbReference type="EMBL" id="ABOSXX010000002">
    <property type="protein sequence ID" value="ELV3678101.1"/>
    <property type="molecule type" value="Genomic_DNA"/>
</dbReference>
<dbReference type="Proteomes" id="UP000050520">
    <property type="component" value="Unassembled WGS sequence"/>
</dbReference>
<dbReference type="RefSeq" id="WP_016150771.1">
    <property type="nucleotide sequence ID" value="NZ_AP028314.1"/>
</dbReference>
<evidence type="ECO:0000256" key="9">
    <source>
        <dbReference type="ARBA" id="ARBA00066442"/>
    </source>
</evidence>
<dbReference type="AlphaFoldDB" id="A0A0P8ICV3"/>
<evidence type="ECO:0000313" key="20">
    <source>
        <dbReference type="EMBL" id="HAT3897035.1"/>
    </source>
</evidence>
<evidence type="ECO:0000313" key="19">
    <source>
        <dbReference type="EMBL" id="ELV3678101.1"/>
    </source>
</evidence>
<comment type="catalytic activity">
    <reaction evidence="6">
        <text>3-(cis-5,6-dihydroxycyclohexa-1,3-dien-1-yl)propanoate + NAD(+) = 3-(2,3-dihydroxyphenyl)propanoate + NADH + H(+)</text>
        <dbReference type="Rhea" id="RHEA:25062"/>
        <dbReference type="ChEBI" id="CHEBI:15378"/>
        <dbReference type="ChEBI" id="CHEBI:46951"/>
        <dbReference type="ChEBI" id="CHEBI:57540"/>
        <dbReference type="ChEBI" id="CHEBI:57945"/>
        <dbReference type="ChEBI" id="CHEBI:60087"/>
        <dbReference type="EC" id="1.3.1.87"/>
    </reaction>
</comment>
<dbReference type="EMBL" id="DACSXJ010000006">
    <property type="protein sequence ID" value="HAT3897035.1"/>
    <property type="molecule type" value="Genomic_DNA"/>
</dbReference>
<evidence type="ECO:0000256" key="17">
    <source>
        <dbReference type="RuleBase" id="RU000363"/>
    </source>
</evidence>
<dbReference type="EC" id="1.3.1.87" evidence="9"/>
<dbReference type="PANTHER" id="PTHR43008">
    <property type="entry name" value="BENZIL REDUCTASE"/>
    <property type="match status" value="1"/>
</dbReference>
<reference evidence="21 23" key="2">
    <citation type="journal article" date="2017" name="PLoS ONE">
        <title>Genomic and phenotypic characterisation of fluoroquinolone resistance mechanisms in Enterobacteriaceae in Durban, South Africa.</title>
        <authorList>
            <person name="Osei Sekyere J."/>
            <person name="Amoako D.G."/>
        </authorList>
    </citation>
    <scope>NUCLEOTIDE SEQUENCE [LARGE SCALE GENOMIC DNA]</scope>
    <source>
        <strain evidence="21 23">ST62:944112508</strain>
    </source>
</reference>
<dbReference type="InterPro" id="IPR020904">
    <property type="entry name" value="Sc_DH/Rdtase_CS"/>
</dbReference>
<sequence>MSDLRDNVVFITGGGSGLGLALVERFIEEGARVATLELSPAKVASLRQRFGEHVLAVEGNVTCYADYQRAVDQILMNYGTLDCFIGNAGIWDHNASLVNTPADALESGFHELFNVNVLGYLLGAKACAPALIASEGSIIFTLSNASWYPGGGGPLYTASKHAATGLIRQLAYELAPKVRVNGVGPCGMATDLRGPQALGQNDTSIMQSLTPEKIAAILPLQFFPEPADFTGPYVMLASKRNNRTLSGVMINADAGLGIRGIRHVAAGLDL</sequence>
<evidence type="ECO:0000313" key="18">
    <source>
        <dbReference type="EMBL" id="CAH6574044.1"/>
    </source>
</evidence>
<protein>
    <recommendedName>
        <fullName evidence="10">3-phenylpropionate-dihydrodiol/cinnamic acid-dihydrodiol dehydrogenase</fullName>
        <ecNumber evidence="9">1.3.1.87</ecNumber>
    </recommendedName>
    <alternativeName>
        <fullName evidence="12">2,3-dihydroxy-2,3-dihydrophenylpropionate dehydrogenase</fullName>
    </alternativeName>
    <alternativeName>
        <fullName evidence="16">3-(cis-5,6-dihydroxycyclohexa-1,3-dien-1-yl)propanoate dehydrogenase</fullName>
    </alternativeName>
    <alternativeName>
        <fullName evidence="11">CI-dihydrodiol dehydrogenase</fullName>
    </alternativeName>
    <alternativeName>
        <fullName evidence="15">Cis-3-(2-carboxyethenyl)-3,5-cyclohexadiene-1,2-diol dehydrogenase</fullName>
    </alternativeName>
    <alternativeName>
        <fullName evidence="13">Cis-3-(2-carboxyethyl)-3,5-cyclohexadiene-1,2-diol dehydrogenase</fullName>
    </alternativeName>
    <alternativeName>
        <fullName evidence="14">PP-dihydrodiol dehydrogenase</fullName>
    </alternativeName>
</protein>
<evidence type="ECO:0000256" key="15">
    <source>
        <dbReference type="ARBA" id="ARBA00083081"/>
    </source>
</evidence>
<keyword evidence="5" id="KW-0520">NAD</keyword>
<dbReference type="InterPro" id="IPR002347">
    <property type="entry name" value="SDR_fam"/>
</dbReference>
<dbReference type="NCBIfam" id="NF042950">
    <property type="entry name" value="3PPDhyd_Dh_HcaB"/>
    <property type="match status" value="1"/>
</dbReference>
<evidence type="ECO:0000256" key="16">
    <source>
        <dbReference type="ARBA" id="ARBA00084013"/>
    </source>
</evidence>
<dbReference type="Proteomes" id="UP001278087">
    <property type="component" value="Unassembled WGS sequence"/>
</dbReference>
<reference evidence="18" key="5">
    <citation type="submission" date="2022-05" db="EMBL/GenBank/DDBJ databases">
        <authorList>
            <person name="Alioto T."/>
            <person name="Alioto T."/>
            <person name="Gomez Garrido J."/>
        </authorList>
    </citation>
    <scope>NUCLEOTIDE SEQUENCE</scope>
    <source>
        <strain evidence="18">112</strain>
    </source>
</reference>
<evidence type="ECO:0000256" key="7">
    <source>
        <dbReference type="ARBA" id="ARBA00050955"/>
    </source>
</evidence>
<comment type="similarity">
    <text evidence="2 17">Belongs to the short-chain dehydrogenases/reductases (SDR) family.</text>
</comment>
<comment type="function">
    <text evidence="8">Converts 3-phenylpropionate-dihydrodiol (PP-dihydrodiol) and cinnamic acid-dihydrodiol (CI-dihydrodiol) into 3-(2,3-dihydroxylphenyl)propanoic acid (DHPP) and 2,3-dihydroxicinnamic acid (DHCI), respectively.</text>
</comment>
<dbReference type="EMBL" id="LJEB01000036">
    <property type="protein sequence ID" value="KPR55793.1"/>
    <property type="molecule type" value="Genomic_DNA"/>
</dbReference>
<dbReference type="CDD" id="cd05348">
    <property type="entry name" value="BphB-like_SDR_c"/>
    <property type="match status" value="1"/>
</dbReference>
<dbReference type="Proteomes" id="UP000789647">
    <property type="component" value="Chromosome"/>
</dbReference>
<organism evidence="20">
    <name type="scientific">Citrobacter freundii</name>
    <dbReference type="NCBI Taxonomy" id="546"/>
    <lineage>
        <taxon>Bacteria</taxon>
        <taxon>Pseudomonadati</taxon>
        <taxon>Pseudomonadota</taxon>
        <taxon>Gammaproteobacteria</taxon>
        <taxon>Enterobacterales</taxon>
        <taxon>Enterobacteriaceae</taxon>
        <taxon>Citrobacter</taxon>
        <taxon>Citrobacter freundii complex</taxon>
    </lineage>
</organism>
<dbReference type="GO" id="GO:0018498">
    <property type="term" value="F:2,3-dihydroxy-2,3-dihydro-phenylpropionate dehydrogenase activity"/>
    <property type="evidence" value="ECO:0007669"/>
    <property type="project" value="UniProtKB-EC"/>
</dbReference>
<comment type="catalytic activity">
    <reaction evidence="7">
        <text>(2E)-3-(cis-5,6-dihydroxycyclohexa-1,3-dien-1-yl)prop-2-enoate + NAD(+) = (2E)-3-(2,3-dihydroxyphenyl)prop-2-enoate + NADH + H(+)</text>
        <dbReference type="Rhea" id="RHEA:25066"/>
        <dbReference type="ChEBI" id="CHEBI:15378"/>
        <dbReference type="ChEBI" id="CHEBI:57540"/>
        <dbReference type="ChEBI" id="CHEBI:57945"/>
        <dbReference type="ChEBI" id="CHEBI:58642"/>
        <dbReference type="ChEBI" id="CHEBI:61451"/>
        <dbReference type="EC" id="1.3.1.87"/>
    </reaction>
</comment>
<dbReference type="Pfam" id="PF00106">
    <property type="entry name" value="adh_short"/>
    <property type="match status" value="1"/>
</dbReference>
<dbReference type="Gene3D" id="3.40.50.720">
    <property type="entry name" value="NAD(P)-binding Rossmann-like Domain"/>
    <property type="match status" value="1"/>
</dbReference>
<evidence type="ECO:0000256" key="3">
    <source>
        <dbReference type="ARBA" id="ARBA00022797"/>
    </source>
</evidence>
<dbReference type="InterPro" id="IPR036291">
    <property type="entry name" value="NAD(P)-bd_dom_sf"/>
</dbReference>
<dbReference type="EMBL" id="OW995941">
    <property type="protein sequence ID" value="CAH6574044.1"/>
    <property type="molecule type" value="Genomic_DNA"/>
</dbReference>
<dbReference type="GO" id="GO:0050664">
    <property type="term" value="F:oxidoreductase activity, acting on NAD(P)H, oxygen as acceptor"/>
    <property type="evidence" value="ECO:0007669"/>
    <property type="project" value="TreeGrafter"/>
</dbReference>
<keyword evidence="4 20" id="KW-0560">Oxidoreductase</keyword>
<accession>A0A0P8ICV3</accession>
<evidence type="ECO:0000256" key="8">
    <source>
        <dbReference type="ARBA" id="ARBA00054661"/>
    </source>
</evidence>
<dbReference type="EMBL" id="JAWPBU010000003">
    <property type="protein sequence ID" value="MDW2757982.1"/>
    <property type="molecule type" value="Genomic_DNA"/>
</dbReference>
<dbReference type="SUPFAM" id="SSF51735">
    <property type="entry name" value="NAD(P)-binding Rossmann-fold domains"/>
    <property type="match status" value="1"/>
</dbReference>
<reference evidence="22" key="7">
    <citation type="submission" date="2023-10" db="EMBL/GenBank/DDBJ databases">
        <title>Fecal carriage and genetic characteristics of carbapenem-resistant Enterobacterales among healthy adults from four provinces of China.</title>
        <authorList>
            <person name="Li Y."/>
            <person name="Zhang R."/>
        </authorList>
    </citation>
    <scope>NUCLEOTIDE SEQUENCE</scope>
    <source>
        <strain evidence="22">HN-136</strain>
    </source>
</reference>
<reference evidence="20" key="4">
    <citation type="submission" date="2020-09" db="EMBL/GenBank/DDBJ databases">
        <authorList>
            <consortium name="NCBI Pathogen Detection Project"/>
        </authorList>
    </citation>
    <scope>NUCLEOTIDE SEQUENCE</scope>
    <source>
        <strain evidence="20">O50</strain>
    </source>
</reference>
<dbReference type="Proteomes" id="UP001279522">
    <property type="component" value="Unassembled WGS sequence"/>
</dbReference>
<dbReference type="FunFam" id="3.40.50.720:FF:000151">
    <property type="entry name" value="3-phenylpropionate-dihydrodiol/cinnamic acid-dihydrodiol dehydrogenase"/>
    <property type="match status" value="1"/>
</dbReference>
<evidence type="ECO:0000256" key="12">
    <source>
        <dbReference type="ARBA" id="ARBA00078923"/>
    </source>
</evidence>
<dbReference type="PROSITE" id="PS00061">
    <property type="entry name" value="ADH_SHORT"/>
    <property type="match status" value="1"/>
</dbReference>
<evidence type="ECO:0000256" key="4">
    <source>
        <dbReference type="ARBA" id="ARBA00023002"/>
    </source>
</evidence>
<dbReference type="PRINTS" id="PR00081">
    <property type="entry name" value="GDHRDH"/>
</dbReference>
<evidence type="ECO:0000256" key="2">
    <source>
        <dbReference type="ARBA" id="ARBA00006484"/>
    </source>
</evidence>
<evidence type="ECO:0000256" key="13">
    <source>
        <dbReference type="ARBA" id="ARBA00081562"/>
    </source>
</evidence>
<evidence type="ECO:0000313" key="23">
    <source>
        <dbReference type="Proteomes" id="UP000050520"/>
    </source>
</evidence>
<evidence type="ECO:0000256" key="5">
    <source>
        <dbReference type="ARBA" id="ARBA00023027"/>
    </source>
</evidence>
<proteinExistence type="inferred from homology"/>